<name>A0A1H7DI74_9BURK</name>
<gene>
    <name evidence="2" type="ORF">SAMN05192539_103047</name>
</gene>
<feature type="region of interest" description="Disordered" evidence="1">
    <location>
        <begin position="51"/>
        <end position="81"/>
    </location>
</feature>
<accession>A0A1H7DI74</accession>
<dbReference type="Proteomes" id="UP000198866">
    <property type="component" value="Unassembled WGS sequence"/>
</dbReference>
<proteinExistence type="predicted"/>
<sequence>MAMYCFESVVDASHYHALPVLSFSIDSPDSVSAIFVQSAYVQAGVMSHASNKPLTSRLNNEKGRNPQHAGTGHDSQSKGLV</sequence>
<organism evidence="2 3">
    <name type="scientific">Paraburkholderia diazotrophica</name>
    <dbReference type="NCBI Taxonomy" id="667676"/>
    <lineage>
        <taxon>Bacteria</taxon>
        <taxon>Pseudomonadati</taxon>
        <taxon>Pseudomonadota</taxon>
        <taxon>Betaproteobacteria</taxon>
        <taxon>Burkholderiales</taxon>
        <taxon>Burkholderiaceae</taxon>
        <taxon>Paraburkholderia</taxon>
    </lineage>
</organism>
<dbReference type="AlphaFoldDB" id="A0A1H7DI74"/>
<keyword evidence="3" id="KW-1185">Reference proteome</keyword>
<evidence type="ECO:0000313" key="3">
    <source>
        <dbReference type="Proteomes" id="UP000198866"/>
    </source>
</evidence>
<evidence type="ECO:0000313" key="2">
    <source>
        <dbReference type="EMBL" id="SEK01318.1"/>
    </source>
</evidence>
<evidence type="ECO:0000256" key="1">
    <source>
        <dbReference type="SAM" id="MobiDB-lite"/>
    </source>
</evidence>
<protein>
    <submittedName>
        <fullName evidence="2">Uncharacterized protein</fullName>
    </submittedName>
</protein>
<reference evidence="3" key="1">
    <citation type="submission" date="2016-10" db="EMBL/GenBank/DDBJ databases">
        <authorList>
            <person name="Varghese N."/>
            <person name="Submissions S."/>
        </authorList>
    </citation>
    <scope>NUCLEOTIDE SEQUENCE [LARGE SCALE GENOMIC DNA]</scope>
    <source>
        <strain evidence="3">LMG 26031</strain>
    </source>
</reference>
<dbReference type="EMBL" id="FNYE01000030">
    <property type="protein sequence ID" value="SEK01318.1"/>
    <property type="molecule type" value="Genomic_DNA"/>
</dbReference>